<sequence length="165" mass="19381">MVGLDLYYSIENKLPRKYHWFTNWYIKFEKPKISNEELKLKFEKLNNTQLNEVALKLSNTKILNPTKVFWLYNFIFGALGVARFAIGHFKIGLFRLIFTIIAIVVSFFLNMNPYDPLIGLLYIFFYYGGHGLWIADLFMVGVSLRNQNIEKINNILDEILAEDNV</sequence>
<feature type="transmembrane region" description="Helical" evidence="1">
    <location>
        <begin position="93"/>
        <end position="111"/>
    </location>
</feature>
<gene>
    <name evidence="2" type="ORF">CSUB8521_0492</name>
</gene>
<accession>A0A0A8H8B3</accession>
<organism evidence="2 3">
    <name type="scientific">Campylobacter subantarcticus LMG 24374</name>
    <dbReference type="NCBI Taxonomy" id="1388751"/>
    <lineage>
        <taxon>Bacteria</taxon>
        <taxon>Pseudomonadati</taxon>
        <taxon>Campylobacterota</taxon>
        <taxon>Epsilonproteobacteria</taxon>
        <taxon>Campylobacterales</taxon>
        <taxon>Campylobacteraceae</taxon>
        <taxon>Campylobacter</taxon>
    </lineage>
</organism>
<feature type="transmembrane region" description="Helical" evidence="1">
    <location>
        <begin position="69"/>
        <end position="86"/>
    </location>
</feature>
<dbReference type="RefSeq" id="WP_052242973.1">
    <property type="nucleotide sequence ID" value="NZ_CP007772.1"/>
</dbReference>
<keyword evidence="1" id="KW-0812">Transmembrane</keyword>
<proteinExistence type="predicted"/>
<dbReference type="HOGENOM" id="CLU_081297_7_0_7"/>
<evidence type="ECO:0008006" key="4">
    <source>
        <dbReference type="Google" id="ProtNLM"/>
    </source>
</evidence>
<dbReference type="AlphaFoldDB" id="A0A0A8H8B3"/>
<reference evidence="2 3" key="1">
    <citation type="journal article" date="2014" name="Genome Biol. Evol.">
        <title>Comparative Genomics of the Campylobacter lari Group.</title>
        <authorList>
            <person name="Miller W.G."/>
            <person name="Yee E."/>
            <person name="Chapman M.H."/>
            <person name="Smith T.P."/>
            <person name="Bono J.L."/>
            <person name="Huynh S."/>
            <person name="Parker C.T."/>
            <person name="Vandamme P."/>
            <person name="Luong K."/>
            <person name="Korlach J."/>
        </authorList>
    </citation>
    <scope>NUCLEOTIDE SEQUENCE [LARGE SCALE GENOMIC DNA]</scope>
    <source>
        <strain evidence="2 3">LMG 24374</strain>
    </source>
</reference>
<feature type="transmembrane region" description="Helical" evidence="1">
    <location>
        <begin position="117"/>
        <end position="142"/>
    </location>
</feature>
<evidence type="ECO:0000313" key="3">
    <source>
        <dbReference type="Proteomes" id="UP000031135"/>
    </source>
</evidence>
<keyword evidence="1" id="KW-1133">Transmembrane helix</keyword>
<evidence type="ECO:0000313" key="2">
    <source>
        <dbReference type="EMBL" id="AJC90368.1"/>
    </source>
</evidence>
<dbReference type="OrthoDB" id="5328491at2"/>
<protein>
    <recommendedName>
        <fullName evidence="4">TM2 domain-containing protein</fullName>
    </recommendedName>
</protein>
<keyword evidence="1" id="KW-0472">Membrane</keyword>
<evidence type="ECO:0000256" key="1">
    <source>
        <dbReference type="SAM" id="Phobius"/>
    </source>
</evidence>
<dbReference type="EMBL" id="CP007772">
    <property type="protein sequence ID" value="AJC90368.1"/>
    <property type="molecule type" value="Genomic_DNA"/>
</dbReference>
<dbReference type="Proteomes" id="UP000031135">
    <property type="component" value="Chromosome"/>
</dbReference>
<dbReference type="KEGG" id="csm:CSUB8521_0492"/>
<name>A0A0A8H8B3_9BACT</name>